<dbReference type="PROSITE" id="PS51012">
    <property type="entry name" value="ABC_TM2"/>
    <property type="match status" value="1"/>
</dbReference>
<dbReference type="InterPro" id="IPR000412">
    <property type="entry name" value="ABC_2_transport"/>
</dbReference>
<feature type="transmembrane region" description="Helical" evidence="6">
    <location>
        <begin position="127"/>
        <end position="147"/>
    </location>
</feature>
<evidence type="ECO:0000256" key="2">
    <source>
        <dbReference type="ARBA" id="ARBA00022692"/>
    </source>
</evidence>
<evidence type="ECO:0000313" key="8">
    <source>
        <dbReference type="EMBL" id="MBA2894796.1"/>
    </source>
</evidence>
<sequence length="232" mass="24580">MKALGRLSVSEIVLLARDPGSLFFMLAFPIMLLVLNSGNDNLEILFPSYLAMILAIGGIAAMPGILASYRERKVLRRLAITPVSPVTLLLAQVGAQVLMGLAGSVLLFAVGLVAFDVDLPAHPLPLALAFVACSLMTCSIGFVIASFAPNDRAANLIGMVVMFPMIFLSGAAVPPEALNSTLRRIGDWLPLTQGVQALRDGWFGTPEAFPLLVMAGIIAVCMAIAGALFRWD</sequence>
<dbReference type="GO" id="GO:0043190">
    <property type="term" value="C:ATP-binding cassette (ABC) transporter complex"/>
    <property type="evidence" value="ECO:0007669"/>
    <property type="project" value="InterPro"/>
</dbReference>
<keyword evidence="2 6" id="KW-0812">Transmembrane</keyword>
<dbReference type="InterPro" id="IPR013525">
    <property type="entry name" value="ABC2_TM"/>
</dbReference>
<evidence type="ECO:0000313" key="9">
    <source>
        <dbReference type="Proteomes" id="UP000530928"/>
    </source>
</evidence>
<comment type="caution">
    <text evidence="8">The sequence shown here is derived from an EMBL/GenBank/DDBJ whole genome shotgun (WGS) entry which is preliminary data.</text>
</comment>
<dbReference type="GO" id="GO:0140359">
    <property type="term" value="F:ABC-type transporter activity"/>
    <property type="evidence" value="ECO:0007669"/>
    <property type="project" value="InterPro"/>
</dbReference>
<keyword evidence="3 6" id="KW-1133">Transmembrane helix</keyword>
<dbReference type="Proteomes" id="UP000530928">
    <property type="component" value="Unassembled WGS sequence"/>
</dbReference>
<dbReference type="AlphaFoldDB" id="A0A7W0CP87"/>
<dbReference type="PANTHER" id="PTHR43027:SF2">
    <property type="entry name" value="TRANSPORT PERMEASE PROTEIN"/>
    <property type="match status" value="1"/>
</dbReference>
<feature type="transmembrane region" description="Helical" evidence="6">
    <location>
        <begin position="88"/>
        <end position="115"/>
    </location>
</feature>
<dbReference type="Pfam" id="PF01061">
    <property type="entry name" value="ABC2_membrane"/>
    <property type="match status" value="1"/>
</dbReference>
<reference evidence="8 9" key="1">
    <citation type="submission" date="2020-07" db="EMBL/GenBank/DDBJ databases">
        <title>Genomic Encyclopedia of Type Strains, Phase IV (KMG-IV): sequencing the most valuable type-strain genomes for metagenomic binning, comparative biology and taxonomic classification.</title>
        <authorList>
            <person name="Goeker M."/>
        </authorList>
    </citation>
    <scope>NUCLEOTIDE SEQUENCE [LARGE SCALE GENOMIC DNA]</scope>
    <source>
        <strain evidence="8 9">DSM 45533</strain>
    </source>
</reference>
<feature type="transmembrane region" description="Helical" evidence="6">
    <location>
        <begin position="154"/>
        <end position="173"/>
    </location>
</feature>
<organism evidence="8 9">
    <name type="scientific">Nonomuraea soli</name>
    <dbReference type="NCBI Taxonomy" id="1032476"/>
    <lineage>
        <taxon>Bacteria</taxon>
        <taxon>Bacillati</taxon>
        <taxon>Actinomycetota</taxon>
        <taxon>Actinomycetes</taxon>
        <taxon>Streptosporangiales</taxon>
        <taxon>Streptosporangiaceae</taxon>
        <taxon>Nonomuraea</taxon>
    </lineage>
</organism>
<dbReference type="EMBL" id="JACDUR010000006">
    <property type="protein sequence ID" value="MBA2894796.1"/>
    <property type="molecule type" value="Genomic_DNA"/>
</dbReference>
<dbReference type="PRINTS" id="PR00164">
    <property type="entry name" value="ABC2TRNSPORT"/>
</dbReference>
<keyword evidence="9" id="KW-1185">Reference proteome</keyword>
<name>A0A7W0CP87_9ACTN</name>
<comment type="similarity">
    <text evidence="6">Belongs to the ABC-2 integral membrane protein family.</text>
</comment>
<dbReference type="InterPro" id="IPR047817">
    <property type="entry name" value="ABC2_TM_bact-type"/>
</dbReference>
<dbReference type="InterPro" id="IPR052902">
    <property type="entry name" value="ABC-2_transporter"/>
</dbReference>
<feature type="domain" description="ABC transmembrane type-2" evidence="7">
    <location>
        <begin position="10"/>
        <end position="232"/>
    </location>
</feature>
<keyword evidence="6" id="KW-0813">Transport</keyword>
<evidence type="ECO:0000259" key="7">
    <source>
        <dbReference type="PROSITE" id="PS51012"/>
    </source>
</evidence>
<comment type="subcellular location">
    <subcellularLocation>
        <location evidence="6">Cell membrane</location>
        <topology evidence="6">Multi-pass membrane protein</topology>
    </subcellularLocation>
    <subcellularLocation>
        <location evidence="1">Membrane</location>
        <topology evidence="1">Multi-pass membrane protein</topology>
    </subcellularLocation>
</comment>
<accession>A0A7W0CP87</accession>
<proteinExistence type="inferred from homology"/>
<dbReference type="PANTHER" id="PTHR43027">
    <property type="entry name" value="DOXORUBICIN RESISTANCE ABC TRANSPORTER PERMEASE PROTEIN DRRC-RELATED"/>
    <property type="match status" value="1"/>
</dbReference>
<dbReference type="RefSeq" id="WP_181613519.1">
    <property type="nucleotide sequence ID" value="NZ_BAABAM010000004.1"/>
</dbReference>
<evidence type="ECO:0000256" key="6">
    <source>
        <dbReference type="RuleBase" id="RU361157"/>
    </source>
</evidence>
<evidence type="ECO:0000256" key="5">
    <source>
        <dbReference type="ARBA" id="ARBA00023251"/>
    </source>
</evidence>
<evidence type="ECO:0000256" key="1">
    <source>
        <dbReference type="ARBA" id="ARBA00004141"/>
    </source>
</evidence>
<protein>
    <recommendedName>
        <fullName evidence="6">Transport permease protein</fullName>
    </recommendedName>
</protein>
<gene>
    <name evidence="8" type="ORF">HNR30_006168</name>
</gene>
<keyword evidence="4 6" id="KW-0472">Membrane</keyword>
<keyword evidence="5" id="KW-0046">Antibiotic resistance</keyword>
<keyword evidence="6" id="KW-1003">Cell membrane</keyword>
<feature type="transmembrane region" description="Helical" evidence="6">
    <location>
        <begin position="44"/>
        <end position="67"/>
    </location>
</feature>
<feature type="transmembrane region" description="Helical" evidence="6">
    <location>
        <begin position="21"/>
        <end position="38"/>
    </location>
</feature>
<dbReference type="GO" id="GO:0046677">
    <property type="term" value="P:response to antibiotic"/>
    <property type="evidence" value="ECO:0007669"/>
    <property type="project" value="UniProtKB-KW"/>
</dbReference>
<evidence type="ECO:0000256" key="4">
    <source>
        <dbReference type="ARBA" id="ARBA00023136"/>
    </source>
</evidence>
<dbReference type="PIRSF" id="PIRSF006648">
    <property type="entry name" value="DrrB"/>
    <property type="match status" value="1"/>
</dbReference>
<feature type="transmembrane region" description="Helical" evidence="6">
    <location>
        <begin position="208"/>
        <end position="229"/>
    </location>
</feature>
<evidence type="ECO:0000256" key="3">
    <source>
        <dbReference type="ARBA" id="ARBA00022989"/>
    </source>
</evidence>